<feature type="compositionally biased region" description="Low complexity" evidence="2">
    <location>
        <begin position="267"/>
        <end position="278"/>
    </location>
</feature>
<feature type="coiled-coil region" evidence="1">
    <location>
        <begin position="110"/>
        <end position="165"/>
    </location>
</feature>
<evidence type="ECO:0000256" key="2">
    <source>
        <dbReference type="SAM" id="MobiDB-lite"/>
    </source>
</evidence>
<dbReference type="AlphaFoldDB" id="A0A550BSK9"/>
<keyword evidence="4" id="KW-1185">Reference proteome</keyword>
<evidence type="ECO:0000313" key="4">
    <source>
        <dbReference type="Proteomes" id="UP000320762"/>
    </source>
</evidence>
<feature type="region of interest" description="Disordered" evidence="2">
    <location>
        <begin position="1"/>
        <end position="86"/>
    </location>
</feature>
<proteinExistence type="predicted"/>
<evidence type="ECO:0000256" key="1">
    <source>
        <dbReference type="SAM" id="Coils"/>
    </source>
</evidence>
<accession>A0A550BSK9</accession>
<dbReference type="Proteomes" id="UP000320762">
    <property type="component" value="Unassembled WGS sequence"/>
</dbReference>
<evidence type="ECO:0000313" key="3">
    <source>
        <dbReference type="EMBL" id="TRM55519.1"/>
    </source>
</evidence>
<gene>
    <name evidence="3" type="ORF">BD626DRAFT_577385</name>
</gene>
<organism evidence="3 4">
    <name type="scientific">Schizophyllum amplum</name>
    <dbReference type="NCBI Taxonomy" id="97359"/>
    <lineage>
        <taxon>Eukaryota</taxon>
        <taxon>Fungi</taxon>
        <taxon>Dikarya</taxon>
        <taxon>Basidiomycota</taxon>
        <taxon>Agaricomycotina</taxon>
        <taxon>Agaricomycetes</taxon>
        <taxon>Agaricomycetidae</taxon>
        <taxon>Agaricales</taxon>
        <taxon>Schizophyllaceae</taxon>
        <taxon>Schizophyllum</taxon>
    </lineage>
</organism>
<comment type="caution">
    <text evidence="3">The sequence shown here is derived from an EMBL/GenBank/DDBJ whole genome shotgun (WGS) entry which is preliminary data.</text>
</comment>
<name>A0A550BSK9_9AGAR</name>
<protein>
    <submittedName>
        <fullName evidence="3">Uncharacterized protein</fullName>
    </submittedName>
</protein>
<reference evidence="3 4" key="1">
    <citation type="journal article" date="2019" name="New Phytol.">
        <title>Comparative genomics reveals unique wood-decay strategies and fruiting body development in the Schizophyllaceae.</title>
        <authorList>
            <person name="Almasi E."/>
            <person name="Sahu N."/>
            <person name="Krizsan K."/>
            <person name="Balint B."/>
            <person name="Kovacs G.M."/>
            <person name="Kiss B."/>
            <person name="Cseklye J."/>
            <person name="Drula E."/>
            <person name="Henrissat B."/>
            <person name="Nagy I."/>
            <person name="Chovatia M."/>
            <person name="Adam C."/>
            <person name="LaButti K."/>
            <person name="Lipzen A."/>
            <person name="Riley R."/>
            <person name="Grigoriev I.V."/>
            <person name="Nagy L.G."/>
        </authorList>
    </citation>
    <scope>NUCLEOTIDE SEQUENCE [LARGE SCALE GENOMIC DNA]</scope>
    <source>
        <strain evidence="3 4">NL-1724</strain>
    </source>
</reference>
<dbReference type="EMBL" id="VDMD01000125">
    <property type="protein sequence ID" value="TRM55519.1"/>
    <property type="molecule type" value="Genomic_DNA"/>
</dbReference>
<sequence length="454" mass="48526">MSTGRNPPKRRVATPAPRKPRPPPVTVDTSSPGSSYSLDSKHSDPSPGRVAHHDSTALEMAARCTGGGRSNHVHPDDQPSASEPPVTLRTAQESIIMDCLDTLDAQPAAVARLRRALAEQEEKIRSLQKSLSQETQRKRPCSPTCEQRQVDLDRANKANAEFEKRSAAVTSLVASINRQVKALLDDGQTPSASAGDLLLGTSLANACCLTAVVPPLPVRLIAITQRVAMLMCCTFCVLPPLRFLARNPSGHPPMSTARRPPKRQHRTPTPTSSESTATPPGPGMLWPVGPASPPPPREESSDGSSSPSPLPHPPRRHSSAQSTVPGLSLNPLSVPVTQSGLSSEHCDAQPQPQAERIERCLASLEQQAATTTELRNAVLEQQLTVKSLRQALAHAQAANRGCSPACKDLKASLDRTLYANAALEERHAALLALVRNIQRQLATILDGDPPFGTL</sequence>
<feature type="region of interest" description="Disordered" evidence="2">
    <location>
        <begin position="246"/>
        <end position="352"/>
    </location>
</feature>
<feature type="compositionally biased region" description="Polar residues" evidence="2">
    <location>
        <begin position="27"/>
        <end position="38"/>
    </location>
</feature>
<keyword evidence="1" id="KW-0175">Coiled coil</keyword>